<dbReference type="AlphaFoldDB" id="A0A518K8A8"/>
<protein>
    <submittedName>
        <fullName evidence="5">Phage-related baseplate assembly protein</fullName>
    </submittedName>
</protein>
<reference evidence="5 6" key="1">
    <citation type="submission" date="2019-02" db="EMBL/GenBank/DDBJ databases">
        <title>Deep-cultivation of Planctomycetes and their phenomic and genomic characterization uncovers novel biology.</title>
        <authorList>
            <person name="Wiegand S."/>
            <person name="Jogler M."/>
            <person name="Boedeker C."/>
            <person name="Pinto D."/>
            <person name="Vollmers J."/>
            <person name="Rivas-Marin E."/>
            <person name="Kohn T."/>
            <person name="Peeters S.H."/>
            <person name="Heuer A."/>
            <person name="Rast P."/>
            <person name="Oberbeckmann S."/>
            <person name="Bunk B."/>
            <person name="Jeske O."/>
            <person name="Meyerdierks A."/>
            <person name="Storesund J.E."/>
            <person name="Kallscheuer N."/>
            <person name="Luecker S."/>
            <person name="Lage O.M."/>
            <person name="Pohl T."/>
            <person name="Merkel B.J."/>
            <person name="Hornburger P."/>
            <person name="Mueller R.-W."/>
            <person name="Bruemmer F."/>
            <person name="Labrenz M."/>
            <person name="Spormann A.M."/>
            <person name="Op den Camp H."/>
            <person name="Overmann J."/>
            <person name="Amann R."/>
            <person name="Jetten M.S.M."/>
            <person name="Mascher T."/>
            <person name="Medema M.H."/>
            <person name="Devos D.P."/>
            <person name="Kaster A.-K."/>
            <person name="Ovreas L."/>
            <person name="Rohde M."/>
            <person name="Galperin M.Y."/>
            <person name="Jogler C."/>
        </authorList>
    </citation>
    <scope>NUCLEOTIDE SEQUENCE [LARGE SCALE GENOMIC DNA]</scope>
    <source>
        <strain evidence="5 6">Spa11</strain>
    </source>
</reference>
<comment type="similarity">
    <text evidence="2">Belongs to the VgrG protein family.</text>
</comment>
<dbReference type="Proteomes" id="UP000316426">
    <property type="component" value="Chromosome"/>
</dbReference>
<proteinExistence type="inferred from homology"/>
<dbReference type="SUPFAM" id="SSF69349">
    <property type="entry name" value="Phage fibre proteins"/>
    <property type="match status" value="1"/>
</dbReference>
<dbReference type="PANTHER" id="PTHR32305">
    <property type="match status" value="1"/>
</dbReference>
<dbReference type="InterPro" id="IPR006531">
    <property type="entry name" value="Gp5/Vgr_OB"/>
</dbReference>
<dbReference type="Pfam" id="PF04717">
    <property type="entry name" value="Phage_base_V"/>
    <property type="match status" value="1"/>
</dbReference>
<dbReference type="RefSeq" id="WP_145112027.1">
    <property type="nucleotide sequence ID" value="NZ_CP036349.1"/>
</dbReference>
<dbReference type="Gene3D" id="2.40.50.230">
    <property type="entry name" value="Gp5 N-terminal domain"/>
    <property type="match status" value="1"/>
</dbReference>
<dbReference type="EMBL" id="CP036349">
    <property type="protein sequence ID" value="QDV74022.1"/>
    <property type="molecule type" value="Genomic_DNA"/>
</dbReference>
<dbReference type="NCBIfam" id="TIGR03361">
    <property type="entry name" value="VI_Rhs_Vgr"/>
    <property type="match status" value="2"/>
</dbReference>
<evidence type="ECO:0000313" key="5">
    <source>
        <dbReference type="EMBL" id="QDV74022.1"/>
    </source>
</evidence>
<gene>
    <name evidence="5" type="ORF">Spa11_22210</name>
</gene>
<sequence length="600" mass="66472">MSDAAESGATEYTLSDKGRVLRVSSSLDSPLIATSMRCIEALSEPFRIELTFLSEADDIDFSEVLGKSMTVTVDLPGQTTRYWNGVVTAFTQSGRDDNFSYYAALVQPKLARLALQSNCRIFQDMKVDDILEELLAGIEEKKTAYTHAEERLPHNYRVQYGETDFAFVSRLMEEAGIFYYFEHDEKKHTMVLCDDSTQAAVGADLAPLEYRPTDGGVQDKPAVKRWRKTQALAPTGITFRDTHFQAPRDPFEATRKVAATLSLGASTHKLPPDGTEHALLDYGSGYTVRYDGVGTKEQNPGADGVGKDALSNMRADAEREAQRVCDLLTAEAISIDGGSDALALTPGGAFTLSGHFNADTDYVVTRIFHDLKVGGAYASPDDEALHYENEFYCWPKATPYRPRQVTPKPRIHGVQSAWVVADLTESEADITKLKTQLYDKYGRVKIRFPWDRRAEAVVEGEQPDGAVGPTNRSCWVRVAQFWAGAGWGAFFWPRHGNEVLVAFEHGDPDRPIIVGSVYNAKNLPPMEMPRQQDVAGVRSCSIQGNPTSEYNGITFHDELYNEHLEIQSEGHSVKKNEQSEHSYVLGSSISVCGSLFGFPK</sequence>
<evidence type="ECO:0000313" key="6">
    <source>
        <dbReference type="Proteomes" id="UP000316426"/>
    </source>
</evidence>
<dbReference type="InterPro" id="IPR017847">
    <property type="entry name" value="T6SS_RhsGE_Vgr_subset"/>
</dbReference>
<dbReference type="Pfam" id="PF05954">
    <property type="entry name" value="Phage_GPD"/>
    <property type="match status" value="1"/>
</dbReference>
<dbReference type="Gene3D" id="3.55.50.10">
    <property type="entry name" value="Baseplate protein-like domains"/>
    <property type="match status" value="1"/>
</dbReference>
<accession>A0A518K8A8</accession>
<keyword evidence="3" id="KW-0964">Secreted</keyword>
<dbReference type="InterPro" id="IPR050708">
    <property type="entry name" value="T6SS_VgrG/RHS"/>
</dbReference>
<dbReference type="KEGG" id="bmei:Spa11_22210"/>
<evidence type="ECO:0000256" key="2">
    <source>
        <dbReference type="ARBA" id="ARBA00005558"/>
    </source>
</evidence>
<dbReference type="PANTHER" id="PTHR32305:SF15">
    <property type="entry name" value="PROTEIN RHSA-RELATED"/>
    <property type="match status" value="1"/>
</dbReference>
<dbReference type="SUPFAM" id="SSF69279">
    <property type="entry name" value="Phage tail proteins"/>
    <property type="match status" value="2"/>
</dbReference>
<comment type="subcellular location">
    <subcellularLocation>
        <location evidence="1">Secreted</location>
    </subcellularLocation>
</comment>
<dbReference type="InterPro" id="IPR037026">
    <property type="entry name" value="Vgr_OB-fold_dom_sf"/>
</dbReference>
<evidence type="ECO:0000256" key="1">
    <source>
        <dbReference type="ARBA" id="ARBA00004613"/>
    </source>
</evidence>
<feature type="domain" description="Gp5/Type VI secretion system Vgr protein OB-fold" evidence="4">
    <location>
        <begin position="469"/>
        <end position="518"/>
    </location>
</feature>
<dbReference type="InterPro" id="IPR006533">
    <property type="entry name" value="T6SS_Vgr_RhsGE"/>
</dbReference>
<evidence type="ECO:0000256" key="3">
    <source>
        <dbReference type="ARBA" id="ARBA00022525"/>
    </source>
</evidence>
<keyword evidence="6" id="KW-1185">Reference proteome</keyword>
<evidence type="ECO:0000259" key="4">
    <source>
        <dbReference type="Pfam" id="PF04717"/>
    </source>
</evidence>
<dbReference type="Gene3D" id="2.30.110.50">
    <property type="match status" value="1"/>
</dbReference>
<dbReference type="SUPFAM" id="SSF69255">
    <property type="entry name" value="gp5 N-terminal domain-like"/>
    <property type="match status" value="1"/>
</dbReference>
<organism evidence="5 6">
    <name type="scientific">Botrimarina mediterranea</name>
    <dbReference type="NCBI Taxonomy" id="2528022"/>
    <lineage>
        <taxon>Bacteria</taxon>
        <taxon>Pseudomonadati</taxon>
        <taxon>Planctomycetota</taxon>
        <taxon>Planctomycetia</taxon>
        <taxon>Pirellulales</taxon>
        <taxon>Lacipirellulaceae</taxon>
        <taxon>Botrimarina</taxon>
    </lineage>
</organism>
<dbReference type="NCBIfam" id="TIGR01646">
    <property type="entry name" value="vgr_GE"/>
    <property type="match status" value="1"/>
</dbReference>
<name>A0A518K8A8_9BACT</name>
<dbReference type="GO" id="GO:0005576">
    <property type="term" value="C:extracellular region"/>
    <property type="evidence" value="ECO:0007669"/>
    <property type="project" value="UniProtKB-SubCell"/>
</dbReference>
<dbReference type="Gene3D" id="4.10.220.110">
    <property type="match status" value="1"/>
</dbReference>